<dbReference type="PANTHER" id="PTHR30055:SF234">
    <property type="entry name" value="HTH-TYPE TRANSCRIPTIONAL REGULATOR BETI"/>
    <property type="match status" value="1"/>
</dbReference>
<dbReference type="PROSITE" id="PS50977">
    <property type="entry name" value="HTH_TETR_2"/>
    <property type="match status" value="1"/>
</dbReference>
<dbReference type="PANTHER" id="PTHR30055">
    <property type="entry name" value="HTH-TYPE TRANSCRIPTIONAL REGULATOR RUTR"/>
    <property type="match status" value="1"/>
</dbReference>
<name>A0A1G8P280_9NOCA</name>
<accession>A0A1G8P280</accession>
<keyword evidence="3" id="KW-0804">Transcription</keyword>
<feature type="region of interest" description="Disordered" evidence="5">
    <location>
        <begin position="1"/>
        <end position="24"/>
    </location>
</feature>
<dbReference type="EMBL" id="FNDN01000012">
    <property type="protein sequence ID" value="SDI85930.1"/>
    <property type="molecule type" value="Genomic_DNA"/>
</dbReference>
<evidence type="ECO:0000256" key="3">
    <source>
        <dbReference type="ARBA" id="ARBA00023163"/>
    </source>
</evidence>
<dbReference type="AlphaFoldDB" id="A0A1G8P280"/>
<feature type="DNA-binding region" description="H-T-H motif" evidence="4">
    <location>
        <begin position="59"/>
        <end position="78"/>
    </location>
</feature>
<evidence type="ECO:0000256" key="4">
    <source>
        <dbReference type="PROSITE-ProRule" id="PRU00335"/>
    </source>
</evidence>
<dbReference type="InterPro" id="IPR040611">
    <property type="entry name" value="AlkX_C"/>
</dbReference>
<sequence>MTTFMSTMLTPPRTDASLPDMSTPRTRVPYQEAARQLLRDTVLDTTRELLAATPWNEITMADIARESGMSRQTLYKEFSSRQGLATAYLLRLVDAFLSGVRRQVETHENDARGAIESALAGFFAEGVLDPMVLNIVGDRPQHDLLSLVTTDGTPILDHATEELCRIFMDSWANLSRHDGEIFGATVVRLAISHLTLNVGNPDRVASDLADLFAPFLEQAVARSSGR</sequence>
<dbReference type="SUPFAM" id="SSF46689">
    <property type="entry name" value="Homeodomain-like"/>
    <property type="match status" value="1"/>
</dbReference>
<reference evidence="7 8" key="1">
    <citation type="submission" date="2016-10" db="EMBL/GenBank/DDBJ databases">
        <authorList>
            <person name="de Groot N.N."/>
        </authorList>
    </citation>
    <scope>NUCLEOTIDE SEQUENCE [LARGE SCALE GENOMIC DNA]</scope>
    <source>
        <strain evidence="7 8">DSM 44892</strain>
    </source>
</reference>
<dbReference type="InterPro" id="IPR009057">
    <property type="entry name" value="Homeodomain-like_sf"/>
</dbReference>
<evidence type="ECO:0000256" key="2">
    <source>
        <dbReference type="ARBA" id="ARBA00023125"/>
    </source>
</evidence>
<evidence type="ECO:0000259" key="6">
    <source>
        <dbReference type="PROSITE" id="PS50977"/>
    </source>
</evidence>
<dbReference type="Pfam" id="PF18556">
    <property type="entry name" value="TetR_C_35"/>
    <property type="match status" value="1"/>
</dbReference>
<evidence type="ECO:0000313" key="8">
    <source>
        <dbReference type="Proteomes" id="UP000183263"/>
    </source>
</evidence>
<evidence type="ECO:0000256" key="5">
    <source>
        <dbReference type="SAM" id="MobiDB-lite"/>
    </source>
</evidence>
<dbReference type="Gene3D" id="1.10.357.10">
    <property type="entry name" value="Tetracycline Repressor, domain 2"/>
    <property type="match status" value="1"/>
</dbReference>
<gene>
    <name evidence="7" type="ORF">SAMN05444695_11224</name>
</gene>
<proteinExistence type="predicted"/>
<keyword evidence="2 4" id="KW-0238">DNA-binding</keyword>
<dbReference type="GO" id="GO:0000976">
    <property type="term" value="F:transcription cis-regulatory region binding"/>
    <property type="evidence" value="ECO:0007669"/>
    <property type="project" value="TreeGrafter"/>
</dbReference>
<dbReference type="Proteomes" id="UP000183263">
    <property type="component" value="Unassembled WGS sequence"/>
</dbReference>
<dbReference type="InterPro" id="IPR050109">
    <property type="entry name" value="HTH-type_TetR-like_transc_reg"/>
</dbReference>
<keyword evidence="1" id="KW-0805">Transcription regulation</keyword>
<dbReference type="InterPro" id="IPR001647">
    <property type="entry name" value="HTH_TetR"/>
</dbReference>
<protein>
    <submittedName>
        <fullName evidence="7">DNA-binding transcriptional regulator, AcrR family</fullName>
    </submittedName>
</protein>
<evidence type="ECO:0000313" key="7">
    <source>
        <dbReference type="EMBL" id="SDI85930.1"/>
    </source>
</evidence>
<dbReference type="Pfam" id="PF00440">
    <property type="entry name" value="TetR_N"/>
    <property type="match status" value="1"/>
</dbReference>
<evidence type="ECO:0000256" key="1">
    <source>
        <dbReference type="ARBA" id="ARBA00023015"/>
    </source>
</evidence>
<dbReference type="GO" id="GO:0003700">
    <property type="term" value="F:DNA-binding transcription factor activity"/>
    <property type="evidence" value="ECO:0007669"/>
    <property type="project" value="TreeGrafter"/>
</dbReference>
<feature type="domain" description="HTH tetR-type" evidence="6">
    <location>
        <begin position="36"/>
        <end position="96"/>
    </location>
</feature>
<organism evidence="7 8">
    <name type="scientific">Rhodococcus triatomae</name>
    <dbReference type="NCBI Taxonomy" id="300028"/>
    <lineage>
        <taxon>Bacteria</taxon>
        <taxon>Bacillati</taxon>
        <taxon>Actinomycetota</taxon>
        <taxon>Actinomycetes</taxon>
        <taxon>Mycobacteriales</taxon>
        <taxon>Nocardiaceae</taxon>
        <taxon>Rhodococcus</taxon>
    </lineage>
</organism>
<keyword evidence="8" id="KW-1185">Reference proteome</keyword>